<name>A0A816IZ26_BRANA</name>
<evidence type="ECO:0000256" key="2">
    <source>
        <dbReference type="ARBA" id="ARBA00000937"/>
    </source>
</evidence>
<dbReference type="GO" id="GO:0006241">
    <property type="term" value="P:CTP biosynthetic process"/>
    <property type="evidence" value="ECO:0007669"/>
    <property type="project" value="InterPro"/>
</dbReference>
<evidence type="ECO:0000256" key="6">
    <source>
        <dbReference type="ARBA" id="ARBA00022679"/>
    </source>
</evidence>
<dbReference type="GO" id="GO:0004550">
    <property type="term" value="F:nucleoside diphosphate kinase activity"/>
    <property type="evidence" value="ECO:0007669"/>
    <property type="project" value="UniProtKB-EC"/>
</dbReference>
<feature type="transmembrane region" description="Helical" evidence="11">
    <location>
        <begin position="254"/>
        <end position="274"/>
    </location>
</feature>
<evidence type="ECO:0000256" key="11">
    <source>
        <dbReference type="SAM" id="Phobius"/>
    </source>
</evidence>
<dbReference type="InterPro" id="IPR034907">
    <property type="entry name" value="NDK-like_dom"/>
</dbReference>
<accession>A0A816IZ26</accession>
<sequence>MCRCKAIAVTLVFKLARCLVLVIVEFSASASFRGINGLETRTLTISPESNCTFIAFSIGFLRSMTVKTFATSRIVLLAVLGCMYFGCPTRHAMRSRPSSLKNRSGTFLSSNQIGADDSSGFVGMTPGSHLSTNIRKLREELHGRRSEMRMSRQGRIYEVLNLHQSMFLKDFFFSIRKGGPTSRVTPKNDGERYLLPKQQGLFFPQLRTLVSSPQQRSLHLQRSLSMHLTLQDRWITGLLALPAAAYMVQDQEVLAAEVTIIIHFHFVFFMLLIAERCFPNQMERTFIAIKPDGGLISEIISRFERKGFKLVGIKVVVPSKDFAQKHYHDLKERPFFNGLCDFLSSGPVIAMEHRCYYQHVKEHTTNVNKGKKQRSSNKKESFNGAAKNSTVKAQRYMGSRS</sequence>
<feature type="transmembrane region" description="Helical" evidence="11">
    <location>
        <begin position="69"/>
        <end position="87"/>
    </location>
</feature>
<evidence type="ECO:0000256" key="10">
    <source>
        <dbReference type="SAM" id="MobiDB-lite"/>
    </source>
</evidence>
<comment type="similarity">
    <text evidence="4 8 9">Belongs to the NDK family.</text>
</comment>
<proteinExistence type="inferred from homology"/>
<evidence type="ECO:0000256" key="9">
    <source>
        <dbReference type="RuleBase" id="RU004011"/>
    </source>
</evidence>
<dbReference type="InterPro" id="IPR001564">
    <property type="entry name" value="Nucleoside_diP_kinase"/>
</dbReference>
<dbReference type="AlphaFoldDB" id="A0A816IZ26"/>
<evidence type="ECO:0000256" key="8">
    <source>
        <dbReference type="PROSITE-ProRule" id="PRU00706"/>
    </source>
</evidence>
<keyword evidence="11" id="KW-1133">Transmembrane helix</keyword>
<dbReference type="PANTHER" id="PTHR11349">
    <property type="entry name" value="NUCLEOSIDE DIPHOSPHATE KINASE"/>
    <property type="match status" value="1"/>
</dbReference>
<evidence type="ECO:0000313" key="13">
    <source>
        <dbReference type="EMBL" id="CAF1745323.1"/>
    </source>
</evidence>
<feature type="region of interest" description="Disordered" evidence="10">
    <location>
        <begin position="366"/>
        <end position="401"/>
    </location>
</feature>
<evidence type="ECO:0000256" key="4">
    <source>
        <dbReference type="ARBA" id="ARBA00008142"/>
    </source>
</evidence>
<evidence type="ECO:0000256" key="5">
    <source>
        <dbReference type="ARBA" id="ARBA00012966"/>
    </source>
</evidence>
<reference evidence="13" key="1">
    <citation type="submission" date="2021-01" db="EMBL/GenBank/DDBJ databases">
        <authorList>
            <consortium name="Genoscope - CEA"/>
            <person name="William W."/>
        </authorList>
    </citation>
    <scope>NUCLEOTIDE SEQUENCE</scope>
</reference>
<evidence type="ECO:0000256" key="1">
    <source>
        <dbReference type="ARBA" id="ARBA00000082"/>
    </source>
</evidence>
<comment type="caution">
    <text evidence="8">Lacks conserved residue(s) required for the propagation of feature annotation.</text>
</comment>
<dbReference type="InterPro" id="IPR036850">
    <property type="entry name" value="NDK-like_dom_sf"/>
</dbReference>
<keyword evidence="6" id="KW-0808">Transferase</keyword>
<dbReference type="PRINTS" id="PR01243">
    <property type="entry name" value="NUCDPKINASE"/>
</dbReference>
<dbReference type="Pfam" id="PF00334">
    <property type="entry name" value="NDK"/>
    <property type="match status" value="1"/>
</dbReference>
<dbReference type="EMBL" id="HG994373">
    <property type="protein sequence ID" value="CAF1745323.1"/>
    <property type="molecule type" value="Genomic_DNA"/>
</dbReference>
<evidence type="ECO:0000259" key="12">
    <source>
        <dbReference type="SMART" id="SM00562"/>
    </source>
</evidence>
<feature type="domain" description="Nucleoside diphosphate kinase-like" evidence="12">
    <location>
        <begin position="282"/>
        <end position="389"/>
    </location>
</feature>
<dbReference type="PROSITE" id="PS51374">
    <property type="entry name" value="NDPK_LIKE"/>
    <property type="match status" value="1"/>
</dbReference>
<dbReference type="SUPFAM" id="SSF54919">
    <property type="entry name" value="Nucleoside diphosphate kinase, NDK"/>
    <property type="match status" value="1"/>
</dbReference>
<dbReference type="EC" id="2.7.4.6" evidence="5"/>
<evidence type="ECO:0000256" key="3">
    <source>
        <dbReference type="ARBA" id="ARBA00001946"/>
    </source>
</evidence>
<protein>
    <recommendedName>
        <fullName evidence="5">nucleoside-diphosphate kinase</fullName>
        <ecNumber evidence="5">2.7.4.6</ecNumber>
    </recommendedName>
</protein>
<dbReference type="Proteomes" id="UP001295469">
    <property type="component" value="Chromosome C09"/>
</dbReference>
<dbReference type="Gene3D" id="3.30.70.141">
    <property type="entry name" value="Nucleoside diphosphate kinase-like domain"/>
    <property type="match status" value="1"/>
</dbReference>
<dbReference type="GO" id="GO:0006183">
    <property type="term" value="P:GTP biosynthetic process"/>
    <property type="evidence" value="ECO:0007669"/>
    <property type="project" value="InterPro"/>
</dbReference>
<dbReference type="SMART" id="SM00562">
    <property type="entry name" value="NDK"/>
    <property type="match status" value="1"/>
</dbReference>
<gene>
    <name evidence="13" type="ORF">DARMORV10_C09P35740.1</name>
</gene>
<organism evidence="13">
    <name type="scientific">Brassica napus</name>
    <name type="common">Rape</name>
    <dbReference type="NCBI Taxonomy" id="3708"/>
    <lineage>
        <taxon>Eukaryota</taxon>
        <taxon>Viridiplantae</taxon>
        <taxon>Streptophyta</taxon>
        <taxon>Embryophyta</taxon>
        <taxon>Tracheophyta</taxon>
        <taxon>Spermatophyta</taxon>
        <taxon>Magnoliopsida</taxon>
        <taxon>eudicotyledons</taxon>
        <taxon>Gunneridae</taxon>
        <taxon>Pentapetalae</taxon>
        <taxon>rosids</taxon>
        <taxon>malvids</taxon>
        <taxon>Brassicales</taxon>
        <taxon>Brassicaceae</taxon>
        <taxon>Brassiceae</taxon>
        <taxon>Brassica</taxon>
    </lineage>
</organism>
<keyword evidence="11" id="KW-0812">Transmembrane</keyword>
<comment type="catalytic activity">
    <reaction evidence="2">
        <text>a ribonucleoside 5'-diphosphate + ATP = a ribonucleoside 5'-triphosphate + ADP</text>
        <dbReference type="Rhea" id="RHEA:18113"/>
        <dbReference type="ChEBI" id="CHEBI:30616"/>
        <dbReference type="ChEBI" id="CHEBI:57930"/>
        <dbReference type="ChEBI" id="CHEBI:61557"/>
        <dbReference type="ChEBI" id="CHEBI:456216"/>
        <dbReference type="EC" id="2.7.4.6"/>
    </reaction>
</comment>
<comment type="catalytic activity">
    <reaction evidence="1">
        <text>a 2'-deoxyribonucleoside 5'-diphosphate + ATP = a 2'-deoxyribonucleoside 5'-triphosphate + ADP</text>
        <dbReference type="Rhea" id="RHEA:44640"/>
        <dbReference type="ChEBI" id="CHEBI:30616"/>
        <dbReference type="ChEBI" id="CHEBI:61560"/>
        <dbReference type="ChEBI" id="CHEBI:73316"/>
        <dbReference type="ChEBI" id="CHEBI:456216"/>
        <dbReference type="EC" id="2.7.4.6"/>
    </reaction>
</comment>
<comment type="cofactor">
    <cofactor evidence="3">
        <name>Mg(2+)</name>
        <dbReference type="ChEBI" id="CHEBI:18420"/>
    </cofactor>
</comment>
<keyword evidence="7" id="KW-0418">Kinase</keyword>
<keyword evidence="11" id="KW-0472">Membrane</keyword>
<evidence type="ECO:0000256" key="7">
    <source>
        <dbReference type="ARBA" id="ARBA00022777"/>
    </source>
</evidence>
<dbReference type="GO" id="GO:0006228">
    <property type="term" value="P:UTP biosynthetic process"/>
    <property type="evidence" value="ECO:0007669"/>
    <property type="project" value="InterPro"/>
</dbReference>